<dbReference type="EMBL" id="FZTC01000052">
    <property type="protein sequence ID" value="SNU38071.1"/>
    <property type="molecule type" value="Genomic_DNA"/>
</dbReference>
<accession>A0A285BAM1</accession>
<name>A0A285BAM1_9ENTR</name>
<dbReference type="AlphaFoldDB" id="A0A285BAM1"/>
<protein>
    <submittedName>
        <fullName evidence="1">Uncharacterized protein</fullName>
    </submittedName>
</protein>
<dbReference type="Proteomes" id="UP000220639">
    <property type="component" value="Unassembled WGS sequence"/>
</dbReference>
<evidence type="ECO:0000313" key="2">
    <source>
        <dbReference type="Proteomes" id="UP000220639"/>
    </source>
</evidence>
<reference evidence="2" key="1">
    <citation type="submission" date="2017-08" db="EMBL/GenBank/DDBJ databases">
        <authorList>
            <person name="Brisse S."/>
        </authorList>
    </citation>
    <scope>NUCLEOTIDE SEQUENCE [LARGE SCALE GENOMIC DNA]</scope>
    <source>
        <strain evidence="2">06D021</strain>
    </source>
</reference>
<evidence type="ECO:0000313" key="1">
    <source>
        <dbReference type="EMBL" id="SNU38071.1"/>
    </source>
</evidence>
<sequence>MATITLFAHPCYSSPANPWRDEDVTPGGRHTNANVLVKDPDYLCHRLLLTKLSFRLH</sequence>
<gene>
    <name evidence="1" type="ORF">KOSB73_70058</name>
</gene>
<organism evidence="1 2">
    <name type="scientific">Klebsiella grimontii</name>
    <dbReference type="NCBI Taxonomy" id="2058152"/>
    <lineage>
        <taxon>Bacteria</taxon>
        <taxon>Pseudomonadati</taxon>
        <taxon>Pseudomonadota</taxon>
        <taxon>Gammaproteobacteria</taxon>
        <taxon>Enterobacterales</taxon>
        <taxon>Enterobacteriaceae</taxon>
        <taxon>Klebsiella/Raoultella group</taxon>
        <taxon>Klebsiella</taxon>
    </lineage>
</organism>
<proteinExistence type="predicted"/>